<gene>
    <name evidence="3" type="ORF">ITI46_24310</name>
</gene>
<dbReference type="PANTHER" id="PTHR45985:SF3">
    <property type="entry name" value="CHITIN DEACETYLASE-LIKE 4"/>
    <property type="match status" value="1"/>
</dbReference>
<dbReference type="EMBL" id="JADKMA010000145">
    <property type="protein sequence ID" value="MBO8194754.1"/>
    <property type="molecule type" value="Genomic_DNA"/>
</dbReference>
<evidence type="ECO:0000313" key="3">
    <source>
        <dbReference type="EMBL" id="MBO8194754.1"/>
    </source>
</evidence>
<dbReference type="PROSITE" id="PS51257">
    <property type="entry name" value="PROKAR_LIPOPROTEIN"/>
    <property type="match status" value="1"/>
</dbReference>
<organism evidence="3 4">
    <name type="scientific">Streptomyces oryzae</name>
    <dbReference type="NCBI Taxonomy" id="1434886"/>
    <lineage>
        <taxon>Bacteria</taxon>
        <taxon>Bacillati</taxon>
        <taxon>Actinomycetota</taxon>
        <taxon>Actinomycetes</taxon>
        <taxon>Kitasatosporales</taxon>
        <taxon>Streptomycetaceae</taxon>
        <taxon>Streptomyces</taxon>
    </lineage>
</organism>
<dbReference type="InterPro" id="IPR052740">
    <property type="entry name" value="CE4"/>
</dbReference>
<evidence type="ECO:0000313" key="4">
    <source>
        <dbReference type="Proteomes" id="UP001519064"/>
    </source>
</evidence>
<evidence type="ECO:0000256" key="2">
    <source>
        <dbReference type="SAM" id="SignalP"/>
    </source>
</evidence>
<keyword evidence="2" id="KW-0732">Signal</keyword>
<proteinExistence type="predicted"/>
<protein>
    <recommendedName>
        <fullName evidence="5">Lipoprotein</fullName>
    </recommendedName>
</protein>
<dbReference type="Proteomes" id="UP001519064">
    <property type="component" value="Unassembled WGS sequence"/>
</dbReference>
<feature type="signal peptide" evidence="2">
    <location>
        <begin position="1"/>
        <end position="29"/>
    </location>
</feature>
<feature type="chain" id="PRO_5046659905" description="Lipoprotein" evidence="2">
    <location>
        <begin position="30"/>
        <end position="418"/>
    </location>
</feature>
<sequence length="418" mass="46110">MAATRRRSALTTAVLAALALSLAVGGCSGGDGARRPEESSGGAPQAGPQGKVQLLGDGSTSLTGRQPFQPTPRRLTPGKKPPQFVVFSWDGAGEDGKKLFSRFRKAGKKYGAAQTYFLSGVYALPEGEAKRYAPPGHPPGASDIGYLKDKNVRATLRQVRKAWLDGSEIGTHFNGHFCGPDGVESWSVDQWKSEIRQARWFVQNWKTTTGWQKARALPFDYERELIGGRTPCLEGQENLLKAAGQLGFRYDSSGNGTQVWPDKRHGLWDVPLQQVPVPGRGFETLSMDYNFLANQSGTVDGAVEKRPEWKRQMRDGLLQGFQRAYEGNRAPLIIGNHFEDWNGGIYMDAVEDVMKTVCRKKDVRCVSFRQLVDWLDAQDPRTLAKLRTLEVGEKPAGGWRSFLSRDSPAPNARAAKSR</sequence>
<evidence type="ECO:0000256" key="1">
    <source>
        <dbReference type="SAM" id="MobiDB-lite"/>
    </source>
</evidence>
<dbReference type="SUPFAM" id="SSF88713">
    <property type="entry name" value="Glycoside hydrolase/deacetylase"/>
    <property type="match status" value="1"/>
</dbReference>
<feature type="compositionally biased region" description="Polar residues" evidence="1">
    <location>
        <begin position="58"/>
        <end position="68"/>
    </location>
</feature>
<dbReference type="Gene3D" id="3.20.20.370">
    <property type="entry name" value="Glycoside hydrolase/deacetylase"/>
    <property type="match status" value="1"/>
</dbReference>
<dbReference type="PANTHER" id="PTHR45985">
    <property type="match status" value="1"/>
</dbReference>
<name>A0ABS3XHI4_9ACTN</name>
<dbReference type="InterPro" id="IPR011330">
    <property type="entry name" value="Glyco_hydro/deAcase_b/a-brl"/>
</dbReference>
<comment type="caution">
    <text evidence="3">The sequence shown here is derived from an EMBL/GenBank/DDBJ whole genome shotgun (WGS) entry which is preliminary data.</text>
</comment>
<feature type="region of interest" description="Disordered" evidence="1">
    <location>
        <begin position="399"/>
        <end position="418"/>
    </location>
</feature>
<accession>A0ABS3XHI4</accession>
<feature type="region of interest" description="Disordered" evidence="1">
    <location>
        <begin position="28"/>
        <end position="82"/>
    </location>
</feature>
<evidence type="ECO:0008006" key="5">
    <source>
        <dbReference type="Google" id="ProtNLM"/>
    </source>
</evidence>
<keyword evidence="4" id="KW-1185">Reference proteome</keyword>
<reference evidence="3 4" key="1">
    <citation type="submission" date="2020-11" db="EMBL/GenBank/DDBJ databases">
        <title>Streptomyces spirodelae sp. nov., isolated from duckweed.</title>
        <authorList>
            <person name="Saimee Y."/>
            <person name="Duangmal K."/>
        </authorList>
    </citation>
    <scope>NUCLEOTIDE SEQUENCE [LARGE SCALE GENOMIC DNA]</scope>
    <source>
        <strain evidence="3 4">S16-07</strain>
    </source>
</reference>
<dbReference type="RefSeq" id="WP_209241851.1">
    <property type="nucleotide sequence ID" value="NZ_JADKMA010000145.1"/>
</dbReference>